<feature type="region of interest" description="Disordered" evidence="1">
    <location>
        <begin position="129"/>
        <end position="169"/>
    </location>
</feature>
<reference evidence="2" key="1">
    <citation type="journal article" date="2015" name="Nature">
        <title>Complex archaea that bridge the gap between prokaryotes and eukaryotes.</title>
        <authorList>
            <person name="Spang A."/>
            <person name="Saw J.H."/>
            <person name="Jorgensen S.L."/>
            <person name="Zaremba-Niedzwiedzka K."/>
            <person name="Martijn J."/>
            <person name="Lind A.E."/>
            <person name="van Eijk R."/>
            <person name="Schleper C."/>
            <person name="Guy L."/>
            <person name="Ettema T.J."/>
        </authorList>
    </citation>
    <scope>NUCLEOTIDE SEQUENCE</scope>
</reference>
<gene>
    <name evidence="2" type="ORF">LCGC14_0720410</name>
</gene>
<feature type="compositionally biased region" description="Basic and acidic residues" evidence="1">
    <location>
        <begin position="186"/>
        <end position="225"/>
    </location>
</feature>
<sequence>MARRRSYAQEFDYNGVAAVEAEYDDGFDSWDEIAEAFKKSDEIILKRSHGDVRNVGIIKHWDLDKTNKKVYIGFNKEDVDEDIKFDEINNVSIEYETLKGKIVGVNHICVGNTFQQKCKKDVCSILKKQRGDEPTTEPDTTVEEPDVEEEVIPDEEPEGSENEEKEEISNKILLDEIKLLKTQIEEKSKAKDKLEPEPEDKEDKKKLKLGFQDKLKHELPSKENEAENAGLSRKWNFINN</sequence>
<name>A0A0F9TJY5_9ZZZZ</name>
<proteinExistence type="predicted"/>
<dbReference type="AlphaFoldDB" id="A0A0F9TJY5"/>
<feature type="region of interest" description="Disordered" evidence="1">
    <location>
        <begin position="186"/>
        <end position="240"/>
    </location>
</feature>
<dbReference type="EMBL" id="LAZR01001629">
    <property type="protein sequence ID" value="KKN41723.1"/>
    <property type="molecule type" value="Genomic_DNA"/>
</dbReference>
<evidence type="ECO:0000313" key="2">
    <source>
        <dbReference type="EMBL" id="KKN41723.1"/>
    </source>
</evidence>
<comment type="caution">
    <text evidence="2">The sequence shown here is derived from an EMBL/GenBank/DDBJ whole genome shotgun (WGS) entry which is preliminary data.</text>
</comment>
<evidence type="ECO:0000256" key="1">
    <source>
        <dbReference type="SAM" id="MobiDB-lite"/>
    </source>
</evidence>
<protein>
    <submittedName>
        <fullName evidence="2">Uncharacterized protein</fullName>
    </submittedName>
</protein>
<organism evidence="2">
    <name type="scientific">marine sediment metagenome</name>
    <dbReference type="NCBI Taxonomy" id="412755"/>
    <lineage>
        <taxon>unclassified sequences</taxon>
        <taxon>metagenomes</taxon>
        <taxon>ecological metagenomes</taxon>
    </lineage>
</organism>
<accession>A0A0F9TJY5</accession>
<feature type="compositionally biased region" description="Acidic residues" evidence="1">
    <location>
        <begin position="134"/>
        <end position="166"/>
    </location>
</feature>